<dbReference type="Proteomes" id="UP000198882">
    <property type="component" value="Unassembled WGS sequence"/>
</dbReference>
<evidence type="ECO:0008006" key="4">
    <source>
        <dbReference type="Google" id="ProtNLM"/>
    </source>
</evidence>
<dbReference type="AlphaFoldDB" id="A0A1G9F4A7"/>
<gene>
    <name evidence="2" type="ORF">SAMN04515672_4086</name>
</gene>
<keyword evidence="1" id="KW-1133">Transmembrane helix</keyword>
<keyword evidence="1" id="KW-0472">Membrane</keyword>
<reference evidence="3" key="1">
    <citation type="submission" date="2016-10" db="EMBL/GenBank/DDBJ databases">
        <authorList>
            <person name="Varghese N."/>
            <person name="Submissions S."/>
        </authorList>
    </citation>
    <scope>NUCLEOTIDE SEQUENCE [LARGE SCALE GENOMIC DNA]</scope>
    <source>
        <strain evidence="3">B4,CECT 8067,JCM 17497</strain>
    </source>
</reference>
<evidence type="ECO:0000256" key="1">
    <source>
        <dbReference type="SAM" id="Phobius"/>
    </source>
</evidence>
<dbReference type="RefSeq" id="WP_090311123.1">
    <property type="nucleotide sequence ID" value="NZ_FNFE01000007.1"/>
</dbReference>
<organism evidence="2 3">
    <name type="scientific">Natronorubrum texcoconense</name>
    <dbReference type="NCBI Taxonomy" id="1095776"/>
    <lineage>
        <taxon>Archaea</taxon>
        <taxon>Methanobacteriati</taxon>
        <taxon>Methanobacteriota</taxon>
        <taxon>Stenosarchaea group</taxon>
        <taxon>Halobacteria</taxon>
        <taxon>Halobacteriales</taxon>
        <taxon>Natrialbaceae</taxon>
        <taxon>Natronorubrum</taxon>
    </lineage>
</organism>
<protein>
    <recommendedName>
        <fullName evidence="4">DoxX-like family protein</fullName>
    </recommendedName>
</protein>
<name>A0A1G9F4A7_9EURY</name>
<evidence type="ECO:0000313" key="2">
    <source>
        <dbReference type="EMBL" id="SDK83279.1"/>
    </source>
</evidence>
<keyword evidence="3" id="KW-1185">Reference proteome</keyword>
<sequence>MIETVTIVLSVVFLVGGPLAVANGYRIYTAEQRARANRLWRAWIAMSALESVVGLVCLAWILTRGLTTIWIFTALTFVPLPMALVQWRMHEHMEFTGWMDEWFSSRGSSDP</sequence>
<feature type="transmembrane region" description="Helical" evidence="1">
    <location>
        <begin position="40"/>
        <end position="62"/>
    </location>
</feature>
<feature type="transmembrane region" description="Helical" evidence="1">
    <location>
        <begin position="68"/>
        <end position="85"/>
    </location>
</feature>
<evidence type="ECO:0000313" key="3">
    <source>
        <dbReference type="Proteomes" id="UP000198882"/>
    </source>
</evidence>
<accession>A0A1G9F4A7</accession>
<feature type="transmembrane region" description="Helical" evidence="1">
    <location>
        <begin position="6"/>
        <end position="28"/>
    </location>
</feature>
<dbReference type="EMBL" id="FNFE01000007">
    <property type="protein sequence ID" value="SDK83279.1"/>
    <property type="molecule type" value="Genomic_DNA"/>
</dbReference>
<keyword evidence="1" id="KW-0812">Transmembrane</keyword>
<dbReference type="OrthoDB" id="196981at2157"/>
<proteinExistence type="predicted"/>